<keyword evidence="3" id="KW-1185">Reference proteome</keyword>
<dbReference type="Proteomes" id="UP000612899">
    <property type="component" value="Unassembled WGS sequence"/>
</dbReference>
<comment type="caution">
    <text evidence="2">The sequence shown here is derived from an EMBL/GenBank/DDBJ whole genome shotgun (WGS) entry which is preliminary data.</text>
</comment>
<dbReference type="AlphaFoldDB" id="A0A8J3Q799"/>
<gene>
    <name evidence="2" type="ORF">Rhe02_26350</name>
</gene>
<proteinExistence type="predicted"/>
<evidence type="ECO:0000313" key="3">
    <source>
        <dbReference type="Proteomes" id="UP000612899"/>
    </source>
</evidence>
<keyword evidence="1" id="KW-0472">Membrane</keyword>
<keyword evidence="1" id="KW-0812">Transmembrane</keyword>
<evidence type="ECO:0000313" key="2">
    <source>
        <dbReference type="EMBL" id="GIH04568.1"/>
    </source>
</evidence>
<sequence length="131" mass="14041">MTTPQTGQLRIVPRFHWSAFTMAAFKPRASINGHEVQLNWGENVLPAPLGVHNIEIHIPYLWKMGKANITVDNTSGVPTVHYSAPMINFMGGAVGLTQQKYPGMLAMLIMLGVVGLVVVLCCAGAVLSGGN</sequence>
<evidence type="ECO:0000256" key="1">
    <source>
        <dbReference type="SAM" id="Phobius"/>
    </source>
</evidence>
<protein>
    <submittedName>
        <fullName evidence="2">Uncharacterized protein</fullName>
    </submittedName>
</protein>
<feature type="transmembrane region" description="Helical" evidence="1">
    <location>
        <begin position="105"/>
        <end position="127"/>
    </location>
</feature>
<accession>A0A8J3Q799</accession>
<organism evidence="2 3">
    <name type="scientific">Rhizocola hellebori</name>
    <dbReference type="NCBI Taxonomy" id="1392758"/>
    <lineage>
        <taxon>Bacteria</taxon>
        <taxon>Bacillati</taxon>
        <taxon>Actinomycetota</taxon>
        <taxon>Actinomycetes</taxon>
        <taxon>Micromonosporales</taxon>
        <taxon>Micromonosporaceae</taxon>
        <taxon>Rhizocola</taxon>
    </lineage>
</organism>
<reference evidence="2" key="1">
    <citation type="submission" date="2021-01" db="EMBL/GenBank/DDBJ databases">
        <title>Whole genome shotgun sequence of Rhizocola hellebori NBRC 109834.</title>
        <authorList>
            <person name="Komaki H."/>
            <person name="Tamura T."/>
        </authorList>
    </citation>
    <scope>NUCLEOTIDE SEQUENCE</scope>
    <source>
        <strain evidence="2">NBRC 109834</strain>
    </source>
</reference>
<name>A0A8J3Q799_9ACTN</name>
<dbReference type="EMBL" id="BONY01000013">
    <property type="protein sequence ID" value="GIH04568.1"/>
    <property type="molecule type" value="Genomic_DNA"/>
</dbReference>
<dbReference type="RefSeq" id="WP_203908446.1">
    <property type="nucleotide sequence ID" value="NZ_BONY01000013.1"/>
</dbReference>
<keyword evidence="1" id="KW-1133">Transmembrane helix</keyword>